<protein>
    <recommendedName>
        <fullName evidence="6">RDD domain-containing protein</fullName>
    </recommendedName>
</protein>
<sequence length="165" mass="18176">MQRTGDMADTRRTLHIASWDDRFLAWLLDILLVGVVLSALGEAAGVFSLLTGSLSVTSPFTGLNGLGLFVYWTVLEGRQGQSVGKIVMNIAVTDERGEAIDYVTAAIESFGKAFLLPLDILVGWLAYEKEGLRLFNKLSSTIVIETDEEETGKPRDIEYVYPSDR</sequence>
<feature type="transmembrane region" description="Helical" evidence="5">
    <location>
        <begin position="56"/>
        <end position="75"/>
    </location>
</feature>
<evidence type="ECO:0000256" key="4">
    <source>
        <dbReference type="ARBA" id="ARBA00023136"/>
    </source>
</evidence>
<dbReference type="InterPro" id="IPR010432">
    <property type="entry name" value="RDD"/>
</dbReference>
<keyword evidence="4 5" id="KW-0472">Membrane</keyword>
<dbReference type="AlphaFoldDB" id="A0A830FUJ6"/>
<evidence type="ECO:0000256" key="1">
    <source>
        <dbReference type="ARBA" id="ARBA00004141"/>
    </source>
</evidence>
<dbReference type="Proteomes" id="UP000656367">
    <property type="component" value="Unassembled WGS sequence"/>
</dbReference>
<comment type="subcellular location">
    <subcellularLocation>
        <location evidence="1">Membrane</location>
        <topology evidence="1">Multi-pass membrane protein</topology>
    </subcellularLocation>
</comment>
<name>A0A830FUJ6_HALAR</name>
<organism evidence="7 8">
    <name type="scientific">Haloarcula argentinensis</name>
    <dbReference type="NCBI Taxonomy" id="43776"/>
    <lineage>
        <taxon>Archaea</taxon>
        <taxon>Methanobacteriati</taxon>
        <taxon>Methanobacteriota</taxon>
        <taxon>Stenosarchaea group</taxon>
        <taxon>Halobacteria</taxon>
        <taxon>Halobacteriales</taxon>
        <taxon>Haloarculaceae</taxon>
        <taxon>Haloarcula</taxon>
    </lineage>
</organism>
<comment type="caution">
    <text evidence="7">The sequence shown here is derived from an EMBL/GenBank/DDBJ whole genome shotgun (WGS) entry which is preliminary data.</text>
</comment>
<gene>
    <name evidence="7" type="ORF">GCM10009006_15850</name>
</gene>
<accession>A0A830FUJ6</accession>
<feature type="transmembrane region" description="Helical" evidence="5">
    <location>
        <begin position="23"/>
        <end position="50"/>
    </location>
</feature>
<evidence type="ECO:0000313" key="8">
    <source>
        <dbReference type="Proteomes" id="UP000656367"/>
    </source>
</evidence>
<keyword evidence="2 5" id="KW-0812">Transmembrane</keyword>
<reference evidence="7" key="2">
    <citation type="submission" date="2020-09" db="EMBL/GenBank/DDBJ databases">
        <authorList>
            <person name="Sun Q."/>
            <person name="Ohkuma M."/>
        </authorList>
    </citation>
    <scope>NUCLEOTIDE SEQUENCE</scope>
    <source>
        <strain evidence="7">JCM 15759</strain>
    </source>
</reference>
<evidence type="ECO:0000256" key="2">
    <source>
        <dbReference type="ARBA" id="ARBA00022692"/>
    </source>
</evidence>
<evidence type="ECO:0000256" key="3">
    <source>
        <dbReference type="ARBA" id="ARBA00022989"/>
    </source>
</evidence>
<evidence type="ECO:0000256" key="5">
    <source>
        <dbReference type="SAM" id="Phobius"/>
    </source>
</evidence>
<dbReference type="GO" id="GO:0016020">
    <property type="term" value="C:membrane"/>
    <property type="evidence" value="ECO:0007669"/>
    <property type="project" value="UniProtKB-SubCell"/>
</dbReference>
<evidence type="ECO:0000313" key="7">
    <source>
        <dbReference type="EMBL" id="GGM35366.1"/>
    </source>
</evidence>
<dbReference type="Pfam" id="PF06271">
    <property type="entry name" value="RDD"/>
    <property type="match status" value="1"/>
</dbReference>
<dbReference type="EMBL" id="BMON01000002">
    <property type="protein sequence ID" value="GGM35366.1"/>
    <property type="molecule type" value="Genomic_DNA"/>
</dbReference>
<feature type="domain" description="RDD" evidence="6">
    <location>
        <begin position="17"/>
        <end position="115"/>
    </location>
</feature>
<evidence type="ECO:0000259" key="6">
    <source>
        <dbReference type="Pfam" id="PF06271"/>
    </source>
</evidence>
<proteinExistence type="predicted"/>
<keyword evidence="3 5" id="KW-1133">Transmembrane helix</keyword>
<reference evidence="7" key="1">
    <citation type="journal article" date="2014" name="Int. J. Syst. Evol. Microbiol.">
        <title>Complete genome sequence of Corynebacterium casei LMG S-19264T (=DSM 44701T), isolated from a smear-ripened cheese.</title>
        <authorList>
            <consortium name="US DOE Joint Genome Institute (JGI-PGF)"/>
            <person name="Walter F."/>
            <person name="Albersmeier A."/>
            <person name="Kalinowski J."/>
            <person name="Ruckert C."/>
        </authorList>
    </citation>
    <scope>NUCLEOTIDE SEQUENCE</scope>
    <source>
        <strain evidence="7">JCM 15759</strain>
    </source>
</reference>